<sequence>MSRITILPLNGMIKERIDITMAKNKFFTIHQKWKKQKSNCEVRMRDWDRISGGEEIMLYFENVNIVSTLKEDFIGT</sequence>
<reference evidence="1" key="2">
    <citation type="submission" date="2012-12" db="EMBL/GenBank/DDBJ databases">
        <authorList>
            <consortium name="WormBase Consortium"/>
            <person name="Ghedin E."/>
            <person name="Paulini M."/>
        </authorList>
    </citation>
    <scope>NUCLEOTIDE SEQUENCE</scope>
    <source>
        <strain evidence="1">FR3</strain>
    </source>
</reference>
<accession>A0A1I9G0Q7</accession>
<protein>
    <submittedName>
        <fullName evidence="1">Bm1208, isoform b</fullName>
    </submittedName>
</protein>
<proteinExistence type="predicted"/>
<evidence type="ECO:0000313" key="1">
    <source>
        <dbReference type="EMBL" id="CDP92760.1"/>
    </source>
</evidence>
<name>A0A1I9G0Q7_BRUMA</name>
<organism evidence="1">
    <name type="scientific">Brugia malayi</name>
    <name type="common">Filarial nematode worm</name>
    <dbReference type="NCBI Taxonomy" id="6279"/>
    <lineage>
        <taxon>Eukaryota</taxon>
        <taxon>Metazoa</taxon>
        <taxon>Ecdysozoa</taxon>
        <taxon>Nematoda</taxon>
        <taxon>Chromadorea</taxon>
        <taxon>Rhabditida</taxon>
        <taxon>Spirurina</taxon>
        <taxon>Spiruromorpha</taxon>
        <taxon>Filarioidea</taxon>
        <taxon>Onchocercidae</taxon>
        <taxon>Brugia</taxon>
    </lineage>
</organism>
<gene>
    <name evidence="1" type="primary">Bm1208</name>
    <name evidence="1" type="ORF">BM_Bm1208</name>
</gene>
<reference evidence="1" key="1">
    <citation type="journal article" date="2007" name="Science">
        <title>Draft genome of the filarial nematode parasite Brugia malayi.</title>
        <authorList>
            <person name="Ghedin E."/>
            <person name="Wang S."/>
            <person name="Spiro D."/>
            <person name="Caler E."/>
            <person name="Zhao Q."/>
            <person name="Crabtree J."/>
            <person name="Allen J.E."/>
            <person name="Delcher A.L."/>
            <person name="Guiliano D.B."/>
            <person name="Miranda-Saavedra D."/>
            <person name="Angiuoli S.V."/>
            <person name="Creasy T."/>
            <person name="Amedeo P."/>
            <person name="Haas B."/>
            <person name="El-Sayed N.M."/>
            <person name="Wortman J.R."/>
            <person name="Feldblyum T."/>
            <person name="Tallon L."/>
            <person name="Schatz M."/>
            <person name="Shumway M."/>
            <person name="Koo H."/>
            <person name="Salzberg S.L."/>
            <person name="Schobel S."/>
            <person name="Pertea M."/>
            <person name="Pop M."/>
            <person name="White O."/>
            <person name="Barton G.J."/>
            <person name="Carlow C.K."/>
            <person name="Crawford M.J."/>
            <person name="Daub J."/>
            <person name="Dimmic M.W."/>
            <person name="Estes C.F."/>
            <person name="Foster J.M."/>
            <person name="Ganatra M."/>
            <person name="Gregory W.F."/>
            <person name="Johnson N.M."/>
            <person name="Jin J."/>
            <person name="Komuniecki R."/>
            <person name="Korf I."/>
            <person name="Kumar S."/>
            <person name="Laney S."/>
            <person name="Li B.W."/>
            <person name="Li W."/>
            <person name="Lindblom T.H."/>
            <person name="Lustigman S."/>
            <person name="Ma D."/>
            <person name="Maina C.V."/>
            <person name="Martin D.M."/>
            <person name="McCarter J.P."/>
            <person name="McReynolds L."/>
            <person name="Mitreva M."/>
            <person name="Nutman T.B."/>
            <person name="Parkinson J."/>
            <person name="Peregrin-Alvarez J.M."/>
            <person name="Poole C."/>
            <person name="Ren Q."/>
            <person name="Saunders L."/>
            <person name="Sluder A.E."/>
            <person name="Smith K."/>
            <person name="Stanke M."/>
            <person name="Unnasch T.R."/>
            <person name="Ware J."/>
            <person name="Wei A.D."/>
            <person name="Weil G."/>
            <person name="Williams D.J."/>
            <person name="Zhang Y."/>
            <person name="Williams S.A."/>
            <person name="Fraser-Liggett C."/>
            <person name="Slatko B."/>
            <person name="Blaxter M.L."/>
            <person name="Scott A.L."/>
        </authorList>
    </citation>
    <scope>NUCLEOTIDE SEQUENCE</scope>
    <source>
        <strain evidence="1">FR3</strain>
    </source>
</reference>
<dbReference type="EMBL" id="LN856856">
    <property type="protein sequence ID" value="CDP92760.1"/>
    <property type="molecule type" value="Genomic_DNA"/>
</dbReference>
<dbReference type="AlphaFoldDB" id="A0A1I9G0Q7"/>